<feature type="domain" description="HTH tetR-type" evidence="5">
    <location>
        <begin position="22"/>
        <end position="82"/>
    </location>
</feature>
<dbReference type="InterPro" id="IPR009057">
    <property type="entry name" value="Homeodomain-like_sf"/>
</dbReference>
<dbReference type="InterPro" id="IPR036271">
    <property type="entry name" value="Tet_transcr_reg_TetR-rel_C_sf"/>
</dbReference>
<dbReference type="PRINTS" id="PR00455">
    <property type="entry name" value="HTHTETR"/>
</dbReference>
<sequence>MAAESNVRAEGRGRSVVQSRAIEKREQLLLGAAAVFDEVGYSAASLSLIEQRSGVSRGAMYFQFTTKREIADAVIDEQHRASSRLTEAAAATGAGPIEQLVMMSHGLARQILDDPLVRGGIRLTMELAFDDSPVHPYLGWITVMADLLRQGQSEGVIDAEVDADAAARVLVASYTGTQVVSHVLEARKDLPRRVDDLLRIFLTGIMTPRGRDERERILGARA</sequence>
<keyword evidence="6" id="KW-0675">Receptor</keyword>
<comment type="caution">
    <text evidence="6">The sequence shown here is derived from an EMBL/GenBank/DDBJ whole genome shotgun (WGS) entry which is preliminary data.</text>
</comment>
<dbReference type="SUPFAM" id="SSF46689">
    <property type="entry name" value="Homeodomain-like"/>
    <property type="match status" value="1"/>
</dbReference>
<dbReference type="PROSITE" id="PS50977">
    <property type="entry name" value="HTH_TETR_2"/>
    <property type="match status" value="1"/>
</dbReference>
<dbReference type="AlphaFoldDB" id="A0A0F0KN41"/>
<keyword evidence="2 4" id="KW-0238">DNA-binding</keyword>
<dbReference type="PATRIC" id="fig|582680.7.peg.2452"/>
<evidence type="ECO:0000256" key="1">
    <source>
        <dbReference type="ARBA" id="ARBA00023015"/>
    </source>
</evidence>
<reference evidence="6 7" key="1">
    <citation type="submission" date="2015-02" db="EMBL/GenBank/DDBJ databases">
        <title>Draft genome sequences of ten Microbacterium spp. with emphasis on heavy metal contaminated environments.</title>
        <authorList>
            <person name="Corretto E."/>
        </authorList>
    </citation>
    <scope>NUCLEOTIDE SEQUENCE [LARGE SCALE GENOMIC DNA]</scope>
    <source>
        <strain evidence="6 7">DSM 23848</strain>
    </source>
</reference>
<evidence type="ECO:0000256" key="4">
    <source>
        <dbReference type="PROSITE-ProRule" id="PRU00335"/>
    </source>
</evidence>
<dbReference type="Pfam" id="PF00440">
    <property type="entry name" value="TetR_N"/>
    <property type="match status" value="1"/>
</dbReference>
<dbReference type="PANTHER" id="PTHR47506">
    <property type="entry name" value="TRANSCRIPTIONAL REGULATORY PROTEIN"/>
    <property type="match status" value="1"/>
</dbReference>
<keyword evidence="7" id="KW-1185">Reference proteome</keyword>
<evidence type="ECO:0000256" key="3">
    <source>
        <dbReference type="ARBA" id="ARBA00023163"/>
    </source>
</evidence>
<evidence type="ECO:0000259" key="5">
    <source>
        <dbReference type="PROSITE" id="PS50977"/>
    </source>
</evidence>
<protein>
    <submittedName>
        <fullName evidence="6">A-factor receptor protein</fullName>
    </submittedName>
</protein>
<dbReference type="Proteomes" id="UP000033448">
    <property type="component" value="Unassembled WGS sequence"/>
</dbReference>
<keyword evidence="3" id="KW-0804">Transcription</keyword>
<dbReference type="InterPro" id="IPR054126">
    <property type="entry name" value="CprB_TetR_C"/>
</dbReference>
<dbReference type="GO" id="GO:0003677">
    <property type="term" value="F:DNA binding"/>
    <property type="evidence" value="ECO:0007669"/>
    <property type="project" value="UniProtKB-UniRule"/>
</dbReference>
<dbReference type="InterPro" id="IPR001647">
    <property type="entry name" value="HTH_TetR"/>
</dbReference>
<feature type="DNA-binding region" description="H-T-H motif" evidence="4">
    <location>
        <begin position="45"/>
        <end position="64"/>
    </location>
</feature>
<organism evidence="6 7">
    <name type="scientific">Microbacterium azadirachtae</name>
    <dbReference type="NCBI Taxonomy" id="582680"/>
    <lineage>
        <taxon>Bacteria</taxon>
        <taxon>Bacillati</taxon>
        <taxon>Actinomycetota</taxon>
        <taxon>Actinomycetes</taxon>
        <taxon>Micrococcales</taxon>
        <taxon>Microbacteriaceae</taxon>
        <taxon>Microbacterium</taxon>
    </lineage>
</organism>
<evidence type="ECO:0000256" key="2">
    <source>
        <dbReference type="ARBA" id="ARBA00023125"/>
    </source>
</evidence>
<dbReference type="Gene3D" id="1.10.357.10">
    <property type="entry name" value="Tetracycline Repressor, domain 2"/>
    <property type="match status" value="1"/>
</dbReference>
<dbReference type="Pfam" id="PF21935">
    <property type="entry name" value="TetR_C_45"/>
    <property type="match status" value="1"/>
</dbReference>
<proteinExistence type="predicted"/>
<dbReference type="InterPro" id="IPR047923">
    <property type="entry name" value="ArpA-like"/>
</dbReference>
<dbReference type="EMBL" id="JYIT01000080">
    <property type="protein sequence ID" value="KJL21864.1"/>
    <property type="molecule type" value="Genomic_DNA"/>
</dbReference>
<accession>A0A0F0KN41</accession>
<dbReference type="NCBIfam" id="NF041196">
    <property type="entry name" value="ScbR_bind_reg"/>
    <property type="match status" value="1"/>
</dbReference>
<dbReference type="SUPFAM" id="SSF48498">
    <property type="entry name" value="Tetracyclin repressor-like, C-terminal domain"/>
    <property type="match status" value="1"/>
</dbReference>
<evidence type="ECO:0000313" key="7">
    <source>
        <dbReference type="Proteomes" id="UP000033448"/>
    </source>
</evidence>
<keyword evidence="1" id="KW-0805">Transcription regulation</keyword>
<dbReference type="PANTHER" id="PTHR47506:SF3">
    <property type="entry name" value="HTH-TYPE TRANSCRIPTIONAL REGULATOR LMRA"/>
    <property type="match status" value="1"/>
</dbReference>
<name>A0A0F0KN41_9MICO</name>
<evidence type="ECO:0000313" key="6">
    <source>
        <dbReference type="EMBL" id="KJL21864.1"/>
    </source>
</evidence>
<gene>
    <name evidence="6" type="primary">arpA</name>
    <name evidence="6" type="ORF">RL72_02403</name>
</gene>